<protein>
    <submittedName>
        <fullName evidence="3">Uncharacterized protein</fullName>
    </submittedName>
</protein>
<accession>A0A6L2NH01</accession>
<feature type="coiled-coil region" evidence="1">
    <location>
        <begin position="653"/>
        <end position="680"/>
    </location>
</feature>
<evidence type="ECO:0000256" key="2">
    <source>
        <dbReference type="SAM" id="MobiDB-lite"/>
    </source>
</evidence>
<name>A0A6L2NH01_TANCI</name>
<evidence type="ECO:0000313" key="3">
    <source>
        <dbReference type="EMBL" id="GEU83814.1"/>
    </source>
</evidence>
<organism evidence="3">
    <name type="scientific">Tanacetum cinerariifolium</name>
    <name type="common">Dalmatian daisy</name>
    <name type="synonym">Chrysanthemum cinerariifolium</name>
    <dbReference type="NCBI Taxonomy" id="118510"/>
    <lineage>
        <taxon>Eukaryota</taxon>
        <taxon>Viridiplantae</taxon>
        <taxon>Streptophyta</taxon>
        <taxon>Embryophyta</taxon>
        <taxon>Tracheophyta</taxon>
        <taxon>Spermatophyta</taxon>
        <taxon>Magnoliopsida</taxon>
        <taxon>eudicotyledons</taxon>
        <taxon>Gunneridae</taxon>
        <taxon>Pentapetalae</taxon>
        <taxon>asterids</taxon>
        <taxon>campanulids</taxon>
        <taxon>Asterales</taxon>
        <taxon>Asteraceae</taxon>
        <taxon>Asteroideae</taxon>
        <taxon>Anthemideae</taxon>
        <taxon>Anthemidinae</taxon>
        <taxon>Tanacetum</taxon>
    </lineage>
</organism>
<evidence type="ECO:0000256" key="1">
    <source>
        <dbReference type="SAM" id="Coils"/>
    </source>
</evidence>
<sequence length="681" mass="78347">MAYDSSRSLSSNSKVTTCSKSCLKIYETLKKQYDDLRIELYKYKCNLADYKRGLASVEEQLVHYKQNESLLNEKIDVLKRDLSYKDSEIVVLKSKLDKISKEKDDLNVKIEKFDNASQSLDKLIGSQITDNSKRGLGYFVEPSNKSYRVKPIKVVTQKSSVKISAPIRENNNAPLIKDWESKGDDEVKSTLEIERKTIASSVDKARCKYHQRERMVNGTNHSRMYLSANIVPNAVLTRTGLKLVNSVRPVNLKRSFQRRITYNNRNFFQKVNTVLGNKVYVVKASGCWVWRPKQNDIDHVTKQNSASITLKRFNYIDVQGIANQNMNQTGNGNVVAARAEGNGNGNYGTQIRCYNYRGLGHYARNCTVRLRRMGCYLSSDSKASTTGIQNDNAPIYDSNGSAEAKFDELETDYRKYVYQEECLTKKINALHLRSAKQIMALKEEISNLNNELSKEKSMVSLLQEKKKMLKSDFKRREDETGSFLWGYAFLFLFGEKFQLFKNIFDHNIDQLKKQLDKKELHECDSKTCVAVLKKQFEKFFDSKSPLSYSYQYQSELALQKEKFQENVVKQMNEIELQKLESMMNVGTILDDNLDVTEQHGKNNSPRNDTDAEGAKISKNGSDDDITNAKYSQDNDKIEVQWSNNGLFKNDHELEKTNENNKALKEANDFLTKELKTYKETV</sequence>
<proteinExistence type="predicted"/>
<dbReference type="EMBL" id="BKCJ010008756">
    <property type="protein sequence ID" value="GEU83814.1"/>
    <property type="molecule type" value="Genomic_DNA"/>
</dbReference>
<gene>
    <name evidence="3" type="ORF">Tci_055792</name>
</gene>
<feature type="coiled-coil region" evidence="1">
    <location>
        <begin position="431"/>
        <end position="465"/>
    </location>
</feature>
<keyword evidence="1" id="KW-0175">Coiled coil</keyword>
<comment type="caution">
    <text evidence="3">The sequence shown here is derived from an EMBL/GenBank/DDBJ whole genome shotgun (WGS) entry which is preliminary data.</text>
</comment>
<feature type="coiled-coil region" evidence="1">
    <location>
        <begin position="26"/>
        <end position="116"/>
    </location>
</feature>
<reference evidence="3" key="1">
    <citation type="journal article" date="2019" name="Sci. Rep.">
        <title>Draft genome of Tanacetum cinerariifolium, the natural source of mosquito coil.</title>
        <authorList>
            <person name="Yamashiro T."/>
            <person name="Shiraishi A."/>
            <person name="Satake H."/>
            <person name="Nakayama K."/>
        </authorList>
    </citation>
    <scope>NUCLEOTIDE SEQUENCE</scope>
</reference>
<feature type="region of interest" description="Disordered" evidence="2">
    <location>
        <begin position="595"/>
        <end position="631"/>
    </location>
</feature>
<dbReference type="AlphaFoldDB" id="A0A6L2NH01"/>